<keyword evidence="1" id="KW-0472">Membrane</keyword>
<keyword evidence="3" id="KW-1185">Reference proteome</keyword>
<dbReference type="Pfam" id="PF17280">
    <property type="entry name" value="DUF5345"/>
    <property type="match status" value="1"/>
</dbReference>
<feature type="transmembrane region" description="Helical" evidence="1">
    <location>
        <begin position="78"/>
        <end position="96"/>
    </location>
</feature>
<dbReference type="Proteomes" id="UP000711047">
    <property type="component" value="Unassembled WGS sequence"/>
</dbReference>
<proteinExistence type="predicted"/>
<dbReference type="InterPro" id="IPR035238">
    <property type="entry name" value="DUF5345"/>
</dbReference>
<gene>
    <name evidence="2" type="ORF">HQN87_27095</name>
</gene>
<evidence type="ECO:0000313" key="2">
    <source>
        <dbReference type="EMBL" id="NQX48995.1"/>
    </source>
</evidence>
<comment type="caution">
    <text evidence="2">The sequence shown here is derived from an EMBL/GenBank/DDBJ whole genome shotgun (WGS) entry which is preliminary data.</text>
</comment>
<protein>
    <submittedName>
        <fullName evidence="2">DUF5345 family protein</fullName>
    </submittedName>
</protein>
<organism evidence="2 3">
    <name type="scientific">Paenibacillus tritici</name>
    <dbReference type="NCBI Taxonomy" id="1873425"/>
    <lineage>
        <taxon>Bacteria</taxon>
        <taxon>Bacillati</taxon>
        <taxon>Bacillota</taxon>
        <taxon>Bacilli</taxon>
        <taxon>Bacillales</taxon>
        <taxon>Paenibacillaceae</taxon>
        <taxon>Paenibacillus</taxon>
    </lineage>
</organism>
<feature type="transmembrane region" description="Helical" evidence="1">
    <location>
        <begin position="54"/>
        <end position="72"/>
    </location>
</feature>
<name>A0ABX2DXB4_9BACL</name>
<evidence type="ECO:0000256" key="1">
    <source>
        <dbReference type="SAM" id="Phobius"/>
    </source>
</evidence>
<sequence>MRFNSDEELLNKLSAELENLDMQYADVSIPSLPELEQLIAAEAVERRRRRRKELLLFLLLALVLLGIVIATLSSAPVLYWSLQALFLLTALGSLGARRLRLRRKES</sequence>
<keyword evidence="1" id="KW-0812">Transmembrane</keyword>
<accession>A0ABX2DXB4</accession>
<evidence type="ECO:0000313" key="3">
    <source>
        <dbReference type="Proteomes" id="UP000711047"/>
    </source>
</evidence>
<dbReference type="EMBL" id="JABMKX010000020">
    <property type="protein sequence ID" value="NQX48995.1"/>
    <property type="molecule type" value="Genomic_DNA"/>
</dbReference>
<dbReference type="RefSeq" id="WP_173139678.1">
    <property type="nucleotide sequence ID" value="NZ_JABMKX010000020.1"/>
</dbReference>
<keyword evidence="1" id="KW-1133">Transmembrane helix</keyword>
<reference evidence="2 3" key="1">
    <citation type="submission" date="2020-05" db="EMBL/GenBank/DDBJ databases">
        <title>Paenibacillus glebae, sp. nov., Paenibacillus humi sp. nov., Paenibacillus pedi sp. nov., Paenibacillus terrestris sp. nov. and Paenibacillus terricola sp. nov., isolated from a forest top soil sample.</title>
        <authorList>
            <person name="Qi S."/>
            <person name="Carlier A."/>
            <person name="Cnockaert M."/>
            <person name="Vandamme P."/>
        </authorList>
    </citation>
    <scope>NUCLEOTIDE SEQUENCE [LARGE SCALE GENOMIC DNA]</scope>
    <source>
        <strain evidence="2 3">LMG 29502</strain>
    </source>
</reference>